<dbReference type="GO" id="GO:0005829">
    <property type="term" value="C:cytosol"/>
    <property type="evidence" value="ECO:0007669"/>
    <property type="project" value="TreeGrafter"/>
</dbReference>
<keyword evidence="2" id="KW-0489">Methyltransferase</keyword>
<protein>
    <submittedName>
        <fullName evidence="5">Uncharacterized protein</fullName>
    </submittedName>
</protein>
<comment type="caution">
    <text evidence="5">The sequence shown here is derived from an EMBL/GenBank/DDBJ whole genome shotgun (WGS) entry which is preliminary data.</text>
</comment>
<sequence>MGDSDHITFTAGEFYQIHFDSREYLNSYYRSPQTCYDFFPFVLRHLNETDGNIKGNKLIEIGKIEDWLNKEEGCFDWSPTIQFVCELEGRSRSPEEVEQRLRQIVKQVLRCDVRQENPFHPLTMEPADRILSSFCLDSACEDLETYRRALQSIAALLKPGGALVLFGVFNASFYFVGHQRVFCLVLSQSLLEALRDLGFSIKQVNILPGKESQKVLFDAEEMYHLVAQKTK</sequence>
<evidence type="ECO:0000256" key="1">
    <source>
        <dbReference type="ARBA" id="ARBA00007996"/>
    </source>
</evidence>
<dbReference type="PANTHER" id="PTHR10867:SF32">
    <property type="entry name" value="NICOTINAMIDE N-METHYLTRANSFERASE"/>
    <property type="match status" value="1"/>
</dbReference>
<evidence type="ECO:0000313" key="6">
    <source>
        <dbReference type="Proteomes" id="UP001152622"/>
    </source>
</evidence>
<dbReference type="InterPro" id="IPR029063">
    <property type="entry name" value="SAM-dependent_MTases_sf"/>
</dbReference>
<name>A0A9Q1J5M9_SYNKA</name>
<keyword evidence="4" id="KW-0949">S-adenosyl-L-methionine</keyword>
<evidence type="ECO:0000256" key="3">
    <source>
        <dbReference type="ARBA" id="ARBA00022679"/>
    </source>
</evidence>
<dbReference type="Proteomes" id="UP001152622">
    <property type="component" value="Chromosome 3"/>
</dbReference>
<dbReference type="SUPFAM" id="SSF53335">
    <property type="entry name" value="S-adenosyl-L-methionine-dependent methyltransferases"/>
    <property type="match status" value="1"/>
</dbReference>
<dbReference type="Pfam" id="PF01234">
    <property type="entry name" value="NNMT_PNMT_TEMT"/>
    <property type="match status" value="1"/>
</dbReference>
<dbReference type="GO" id="GO:0032259">
    <property type="term" value="P:methylation"/>
    <property type="evidence" value="ECO:0007669"/>
    <property type="project" value="UniProtKB-KW"/>
</dbReference>
<gene>
    <name evidence="5" type="ORF">SKAU_G00085820</name>
</gene>
<reference evidence="5" key="1">
    <citation type="journal article" date="2023" name="Science">
        <title>Genome structures resolve the early diversification of teleost fishes.</title>
        <authorList>
            <person name="Parey E."/>
            <person name="Louis A."/>
            <person name="Montfort J."/>
            <person name="Bouchez O."/>
            <person name="Roques C."/>
            <person name="Iampietro C."/>
            <person name="Lluch J."/>
            <person name="Castinel A."/>
            <person name="Donnadieu C."/>
            <person name="Desvignes T."/>
            <person name="Floi Bucao C."/>
            <person name="Jouanno E."/>
            <person name="Wen M."/>
            <person name="Mejri S."/>
            <person name="Dirks R."/>
            <person name="Jansen H."/>
            <person name="Henkel C."/>
            <person name="Chen W.J."/>
            <person name="Zahm M."/>
            <person name="Cabau C."/>
            <person name="Klopp C."/>
            <person name="Thompson A.W."/>
            <person name="Robinson-Rechavi M."/>
            <person name="Braasch I."/>
            <person name="Lecointre G."/>
            <person name="Bobe J."/>
            <person name="Postlethwait J.H."/>
            <person name="Berthelot C."/>
            <person name="Roest Crollius H."/>
            <person name="Guiguen Y."/>
        </authorList>
    </citation>
    <scope>NUCLEOTIDE SEQUENCE</scope>
    <source>
        <strain evidence="5">WJC10195</strain>
    </source>
</reference>
<dbReference type="Gene3D" id="3.40.50.150">
    <property type="entry name" value="Vaccinia Virus protein VP39"/>
    <property type="match status" value="2"/>
</dbReference>
<dbReference type="AlphaFoldDB" id="A0A9Q1J5M9"/>
<dbReference type="CDD" id="cd02440">
    <property type="entry name" value="AdoMet_MTases"/>
    <property type="match status" value="1"/>
</dbReference>
<keyword evidence="6" id="KW-1185">Reference proteome</keyword>
<evidence type="ECO:0000313" key="5">
    <source>
        <dbReference type="EMBL" id="KAJ8368554.1"/>
    </source>
</evidence>
<accession>A0A9Q1J5M9</accession>
<dbReference type="PROSITE" id="PS51681">
    <property type="entry name" value="SAM_MT_NNMT_PNMT_TEMT"/>
    <property type="match status" value="1"/>
</dbReference>
<dbReference type="PANTHER" id="PTHR10867">
    <property type="entry name" value="NNMT/PNMT/TEMT FAMILY MEMBER"/>
    <property type="match status" value="1"/>
</dbReference>
<organism evidence="5 6">
    <name type="scientific">Synaphobranchus kaupii</name>
    <name type="common">Kaup's arrowtooth eel</name>
    <dbReference type="NCBI Taxonomy" id="118154"/>
    <lineage>
        <taxon>Eukaryota</taxon>
        <taxon>Metazoa</taxon>
        <taxon>Chordata</taxon>
        <taxon>Craniata</taxon>
        <taxon>Vertebrata</taxon>
        <taxon>Euteleostomi</taxon>
        <taxon>Actinopterygii</taxon>
        <taxon>Neopterygii</taxon>
        <taxon>Teleostei</taxon>
        <taxon>Anguilliformes</taxon>
        <taxon>Synaphobranchidae</taxon>
        <taxon>Synaphobranchus</taxon>
    </lineage>
</organism>
<dbReference type="OrthoDB" id="10050085at2759"/>
<evidence type="ECO:0000256" key="4">
    <source>
        <dbReference type="ARBA" id="ARBA00022691"/>
    </source>
</evidence>
<dbReference type="InterPro" id="IPR000940">
    <property type="entry name" value="NNMT_TEMT_trans"/>
</dbReference>
<dbReference type="GO" id="GO:0008170">
    <property type="term" value="F:N-methyltransferase activity"/>
    <property type="evidence" value="ECO:0007669"/>
    <property type="project" value="TreeGrafter"/>
</dbReference>
<keyword evidence="3" id="KW-0808">Transferase</keyword>
<dbReference type="EMBL" id="JAINUF010000003">
    <property type="protein sequence ID" value="KAJ8368554.1"/>
    <property type="molecule type" value="Genomic_DNA"/>
</dbReference>
<evidence type="ECO:0000256" key="2">
    <source>
        <dbReference type="ARBA" id="ARBA00022603"/>
    </source>
</evidence>
<comment type="similarity">
    <text evidence="1">Belongs to the class I-like SAM-binding methyltransferase superfamily. NNMT/PNMT/TEMT family.</text>
</comment>
<proteinExistence type="inferred from homology"/>